<name>A0A4Y2LNS2_ARAVE</name>
<dbReference type="AlphaFoldDB" id="A0A4Y2LNS2"/>
<keyword evidence="1" id="KW-0343">GTPase activation</keyword>
<dbReference type="InterPro" id="IPR050989">
    <property type="entry name" value="Rap1_Ran_GAP"/>
</dbReference>
<evidence type="ECO:0000313" key="4">
    <source>
        <dbReference type="Proteomes" id="UP000499080"/>
    </source>
</evidence>
<dbReference type="EMBL" id="BGPR01006142">
    <property type="protein sequence ID" value="GBN16378.1"/>
    <property type="molecule type" value="Genomic_DNA"/>
</dbReference>
<dbReference type="OrthoDB" id="2499658at2759"/>
<gene>
    <name evidence="3" type="primary">GARNL3_3</name>
    <name evidence="3" type="ORF">AVEN_27739_1</name>
</gene>
<dbReference type="PANTHER" id="PTHR15711">
    <property type="entry name" value="RAP GTPASE-ACTIVATING PROTEIN"/>
    <property type="match status" value="1"/>
</dbReference>
<dbReference type="Gene3D" id="3.40.50.11210">
    <property type="entry name" value="Rap/Ran-GAP"/>
    <property type="match status" value="1"/>
</dbReference>
<dbReference type="InterPro" id="IPR035974">
    <property type="entry name" value="Rap/Ran-GAP_sf"/>
</dbReference>
<dbReference type="InterPro" id="IPR000331">
    <property type="entry name" value="Rap/Ran_GAP_dom"/>
</dbReference>
<dbReference type="GO" id="GO:0005096">
    <property type="term" value="F:GTPase activator activity"/>
    <property type="evidence" value="ECO:0007669"/>
    <property type="project" value="UniProtKB-KW"/>
</dbReference>
<dbReference type="Proteomes" id="UP000499080">
    <property type="component" value="Unassembled WGS sequence"/>
</dbReference>
<dbReference type="PANTHER" id="PTHR15711:SF62">
    <property type="entry name" value="GTPASE-ACTIVATING RAP_RAN-GAP DOMAIN-LIKE PROTEIN 3"/>
    <property type="match status" value="1"/>
</dbReference>
<dbReference type="Pfam" id="PF02145">
    <property type="entry name" value="Rap_GAP"/>
    <property type="match status" value="1"/>
</dbReference>
<proteinExistence type="predicted"/>
<evidence type="ECO:0000259" key="2">
    <source>
        <dbReference type="PROSITE" id="PS50085"/>
    </source>
</evidence>
<dbReference type="PROSITE" id="PS50085">
    <property type="entry name" value="RAPGAP"/>
    <property type="match status" value="1"/>
</dbReference>
<keyword evidence="4" id="KW-1185">Reference proteome</keyword>
<feature type="domain" description="Rap-GAP" evidence="2">
    <location>
        <begin position="1"/>
        <end position="69"/>
    </location>
</feature>
<dbReference type="GO" id="GO:0051056">
    <property type="term" value="P:regulation of small GTPase mediated signal transduction"/>
    <property type="evidence" value="ECO:0007669"/>
    <property type="project" value="InterPro"/>
</dbReference>
<reference evidence="3 4" key="1">
    <citation type="journal article" date="2019" name="Sci. Rep.">
        <title>Orb-weaving spider Araneus ventricosus genome elucidates the spidroin gene catalogue.</title>
        <authorList>
            <person name="Kono N."/>
            <person name="Nakamura H."/>
            <person name="Ohtoshi R."/>
            <person name="Moran D.A.P."/>
            <person name="Shinohara A."/>
            <person name="Yoshida Y."/>
            <person name="Fujiwara M."/>
            <person name="Mori M."/>
            <person name="Tomita M."/>
            <person name="Arakawa K."/>
        </authorList>
    </citation>
    <scope>NUCLEOTIDE SEQUENCE [LARGE SCALE GENOMIC DNA]</scope>
</reference>
<evidence type="ECO:0000313" key="3">
    <source>
        <dbReference type="EMBL" id="GBN16378.1"/>
    </source>
</evidence>
<evidence type="ECO:0000256" key="1">
    <source>
        <dbReference type="ARBA" id="ARBA00022468"/>
    </source>
</evidence>
<comment type="caution">
    <text evidence="3">The sequence shown here is derived from an EMBL/GenBank/DDBJ whole genome shotgun (WGS) entry which is preliminary data.</text>
</comment>
<sequence length="69" mass="7984">MIREKSSLTLLDIFAVVSYEKEDDSYRLSVYSEESVPLFGPTLPNPPIFKNHQEFREFLLVKRKCTSGS</sequence>
<protein>
    <submittedName>
        <fullName evidence="3">GTPase-activating Rap/Ran-GAP domain-like protein 3</fullName>
    </submittedName>
</protein>
<organism evidence="3 4">
    <name type="scientific">Araneus ventricosus</name>
    <name type="common">Orbweaver spider</name>
    <name type="synonym">Epeira ventricosa</name>
    <dbReference type="NCBI Taxonomy" id="182803"/>
    <lineage>
        <taxon>Eukaryota</taxon>
        <taxon>Metazoa</taxon>
        <taxon>Ecdysozoa</taxon>
        <taxon>Arthropoda</taxon>
        <taxon>Chelicerata</taxon>
        <taxon>Arachnida</taxon>
        <taxon>Araneae</taxon>
        <taxon>Araneomorphae</taxon>
        <taxon>Entelegynae</taxon>
        <taxon>Araneoidea</taxon>
        <taxon>Araneidae</taxon>
        <taxon>Araneus</taxon>
    </lineage>
</organism>
<dbReference type="SUPFAM" id="SSF111347">
    <property type="entry name" value="Rap/Ran-GAP"/>
    <property type="match status" value="1"/>
</dbReference>
<accession>A0A4Y2LNS2</accession>